<proteinExistence type="predicted"/>
<dbReference type="PANTHER" id="PTHR43427">
    <property type="entry name" value="CHLORIDE CHANNEL PROTEIN CLC-E"/>
    <property type="match status" value="1"/>
</dbReference>
<dbReference type="InterPro" id="IPR014743">
    <property type="entry name" value="Cl-channel_core"/>
</dbReference>
<dbReference type="PANTHER" id="PTHR43427:SF6">
    <property type="entry name" value="CHLORIDE CHANNEL PROTEIN CLC-E"/>
    <property type="match status" value="1"/>
</dbReference>
<evidence type="ECO:0000256" key="10">
    <source>
        <dbReference type="SAM" id="MobiDB-lite"/>
    </source>
</evidence>
<feature type="transmembrane region" description="Helical" evidence="11">
    <location>
        <begin position="412"/>
        <end position="436"/>
    </location>
</feature>
<dbReference type="RefSeq" id="WP_245790440.1">
    <property type="nucleotide sequence ID" value="NZ_FQUL01000040.1"/>
</dbReference>
<dbReference type="Pfam" id="PF00654">
    <property type="entry name" value="Voltage_CLC"/>
    <property type="match status" value="1"/>
</dbReference>
<dbReference type="InterPro" id="IPR050368">
    <property type="entry name" value="ClC-type_chloride_channel"/>
</dbReference>
<dbReference type="GO" id="GO:0005254">
    <property type="term" value="F:chloride channel activity"/>
    <property type="evidence" value="ECO:0007669"/>
    <property type="project" value="UniProtKB-KW"/>
</dbReference>
<feature type="transmembrane region" description="Helical" evidence="11">
    <location>
        <begin position="316"/>
        <end position="334"/>
    </location>
</feature>
<feature type="region of interest" description="Disordered" evidence="10">
    <location>
        <begin position="1"/>
        <end position="57"/>
    </location>
</feature>
<feature type="transmembrane region" description="Helical" evidence="11">
    <location>
        <begin position="113"/>
        <end position="134"/>
    </location>
</feature>
<dbReference type="InterPro" id="IPR001807">
    <property type="entry name" value="ClC"/>
</dbReference>
<feature type="transmembrane region" description="Helical" evidence="11">
    <location>
        <begin position="346"/>
        <end position="368"/>
    </location>
</feature>
<sequence>MTASENLHGGVGDSAPDNNTHGTRESNNSSTVRHRKGPLISTPVPSKRSALEQPNTRPDLAEPNLKFWLALVVVGVATGIFGDLMMVVLFGVQHIAYNYHTGSFQRAVEHVSGLHRVVALMIAGVFGGVAWYLLRKFTKGESTEADNILWLGKGQLSFRRSFLTSIISEIVIGLGASIGREAAPKLMGAVSGDYVARWTKLTPHQRRLLIACGAGAGLAAVYNVPLGGALFAAELLYGSLSISVVLPALATSVIATVTAWIYLPNHATYLGLANFHFETSQLVWAVVVGPIFGVLSVAYVRMMAWVSHYRMGGKKIIAAPFIAFTILGIIGVRYPQLFGNGKDMAHTVFLGGGTLTLLLALFALKPLVTALCVGSGASGGLFTPTLSTGAVLGGALGLIWSMFWPGASTGSYALIGAAAIMGSGMQAPFAAIVLVLELTHTGFGIIVPLMVATILATLVAKTIDGYSIYSARLPEIEY</sequence>
<feature type="transmembrane region" description="Helical" evidence="11">
    <location>
        <begin position="443"/>
        <end position="463"/>
    </location>
</feature>
<evidence type="ECO:0000256" key="8">
    <source>
        <dbReference type="ARBA" id="ARBA00023214"/>
    </source>
</evidence>
<evidence type="ECO:0000313" key="13">
    <source>
        <dbReference type="Proteomes" id="UP000184295"/>
    </source>
</evidence>
<keyword evidence="2" id="KW-0813">Transport</keyword>
<feature type="transmembrane region" description="Helical" evidence="11">
    <location>
        <begin position="208"/>
        <end position="233"/>
    </location>
</feature>
<evidence type="ECO:0000256" key="11">
    <source>
        <dbReference type="SAM" id="Phobius"/>
    </source>
</evidence>
<keyword evidence="3 11" id="KW-0812">Transmembrane</keyword>
<evidence type="ECO:0000256" key="4">
    <source>
        <dbReference type="ARBA" id="ARBA00022989"/>
    </source>
</evidence>
<keyword evidence="6 11" id="KW-0472">Membrane</keyword>
<dbReference type="SUPFAM" id="SSF81340">
    <property type="entry name" value="Clc chloride channel"/>
    <property type="match status" value="1"/>
</dbReference>
<keyword evidence="9" id="KW-0407">Ion channel</keyword>
<keyword evidence="8" id="KW-0868">Chloride</keyword>
<organism evidence="12 13">
    <name type="scientific">Ferrithrix thermotolerans DSM 19514</name>
    <dbReference type="NCBI Taxonomy" id="1121881"/>
    <lineage>
        <taxon>Bacteria</taxon>
        <taxon>Bacillati</taxon>
        <taxon>Actinomycetota</taxon>
        <taxon>Acidimicrobiia</taxon>
        <taxon>Acidimicrobiales</taxon>
        <taxon>Acidimicrobiaceae</taxon>
        <taxon>Ferrithrix</taxon>
    </lineage>
</organism>
<dbReference type="EMBL" id="FQUL01000040">
    <property type="protein sequence ID" value="SHE93793.1"/>
    <property type="molecule type" value="Genomic_DNA"/>
</dbReference>
<accession>A0A1M4XKJ0</accession>
<evidence type="ECO:0000256" key="2">
    <source>
        <dbReference type="ARBA" id="ARBA00022448"/>
    </source>
</evidence>
<protein>
    <submittedName>
        <fullName evidence="12">H+/Cl-antiporter ClcA</fullName>
    </submittedName>
</protein>
<feature type="transmembrane region" description="Helical" evidence="11">
    <location>
        <begin position="380"/>
        <end position="400"/>
    </location>
</feature>
<evidence type="ECO:0000256" key="9">
    <source>
        <dbReference type="ARBA" id="ARBA00023303"/>
    </source>
</evidence>
<evidence type="ECO:0000256" key="7">
    <source>
        <dbReference type="ARBA" id="ARBA00023173"/>
    </source>
</evidence>
<reference evidence="13" key="1">
    <citation type="submission" date="2016-11" db="EMBL/GenBank/DDBJ databases">
        <authorList>
            <person name="Varghese N."/>
            <person name="Submissions S."/>
        </authorList>
    </citation>
    <scope>NUCLEOTIDE SEQUENCE [LARGE SCALE GENOMIC DNA]</scope>
    <source>
        <strain evidence="13">DSM 19514</strain>
    </source>
</reference>
<evidence type="ECO:0000256" key="6">
    <source>
        <dbReference type="ARBA" id="ARBA00023136"/>
    </source>
</evidence>
<dbReference type="AlphaFoldDB" id="A0A1M4XKJ0"/>
<gene>
    <name evidence="12" type="ORF">SAMN02745225_02051</name>
</gene>
<evidence type="ECO:0000313" key="12">
    <source>
        <dbReference type="EMBL" id="SHE93793.1"/>
    </source>
</evidence>
<keyword evidence="13" id="KW-1185">Reference proteome</keyword>
<dbReference type="STRING" id="1121881.SAMN02745225_02051"/>
<dbReference type="GO" id="GO:0034707">
    <property type="term" value="C:chloride channel complex"/>
    <property type="evidence" value="ECO:0007669"/>
    <property type="project" value="UniProtKB-KW"/>
</dbReference>
<name>A0A1M4XKJ0_9ACTN</name>
<keyword evidence="4 11" id="KW-1133">Transmembrane helix</keyword>
<evidence type="ECO:0000256" key="1">
    <source>
        <dbReference type="ARBA" id="ARBA00004141"/>
    </source>
</evidence>
<feature type="compositionally biased region" description="Polar residues" evidence="10">
    <location>
        <begin position="16"/>
        <end position="31"/>
    </location>
</feature>
<keyword evidence="7" id="KW-0869">Chloride channel</keyword>
<feature type="transmembrane region" description="Helical" evidence="11">
    <location>
        <begin position="240"/>
        <end position="262"/>
    </location>
</feature>
<comment type="subcellular location">
    <subcellularLocation>
        <location evidence="1">Membrane</location>
        <topology evidence="1">Multi-pass membrane protein</topology>
    </subcellularLocation>
</comment>
<feature type="transmembrane region" description="Helical" evidence="11">
    <location>
        <begin position="67"/>
        <end position="92"/>
    </location>
</feature>
<feature type="transmembrane region" description="Helical" evidence="11">
    <location>
        <begin position="282"/>
        <end position="304"/>
    </location>
</feature>
<keyword evidence="5" id="KW-0406">Ion transport</keyword>
<evidence type="ECO:0000256" key="5">
    <source>
        <dbReference type="ARBA" id="ARBA00023065"/>
    </source>
</evidence>
<dbReference type="Proteomes" id="UP000184295">
    <property type="component" value="Unassembled WGS sequence"/>
</dbReference>
<evidence type="ECO:0000256" key="3">
    <source>
        <dbReference type="ARBA" id="ARBA00022692"/>
    </source>
</evidence>
<dbReference type="PRINTS" id="PR00762">
    <property type="entry name" value="CLCHANNEL"/>
</dbReference>
<dbReference type="Gene3D" id="1.10.3080.10">
    <property type="entry name" value="Clc chloride channel"/>
    <property type="match status" value="1"/>
</dbReference>